<organism evidence="1 2">
    <name type="scientific">Solanum verrucosum</name>
    <dbReference type="NCBI Taxonomy" id="315347"/>
    <lineage>
        <taxon>Eukaryota</taxon>
        <taxon>Viridiplantae</taxon>
        <taxon>Streptophyta</taxon>
        <taxon>Embryophyta</taxon>
        <taxon>Tracheophyta</taxon>
        <taxon>Spermatophyta</taxon>
        <taxon>Magnoliopsida</taxon>
        <taxon>eudicotyledons</taxon>
        <taxon>Gunneridae</taxon>
        <taxon>Pentapetalae</taxon>
        <taxon>asterids</taxon>
        <taxon>lamiids</taxon>
        <taxon>Solanales</taxon>
        <taxon>Solanaceae</taxon>
        <taxon>Solanoideae</taxon>
        <taxon>Solaneae</taxon>
        <taxon>Solanum</taxon>
    </lineage>
</organism>
<evidence type="ECO:0000313" key="2">
    <source>
        <dbReference type="Proteomes" id="UP001234989"/>
    </source>
</evidence>
<dbReference type="SUPFAM" id="SSF53098">
    <property type="entry name" value="Ribonuclease H-like"/>
    <property type="match status" value="1"/>
</dbReference>
<accession>A0AAF0PQF8</accession>
<dbReference type="Gene3D" id="1.10.340.70">
    <property type="match status" value="1"/>
</dbReference>
<gene>
    <name evidence="1" type="ORF">MTR67_002608</name>
</gene>
<dbReference type="PANTHER" id="PTHR45835">
    <property type="entry name" value="YALI0A06105P"/>
    <property type="match status" value="1"/>
</dbReference>
<protein>
    <recommendedName>
        <fullName evidence="3">Integrase catalytic domain-containing protein</fullName>
    </recommendedName>
</protein>
<dbReference type="InterPro" id="IPR012337">
    <property type="entry name" value="RNaseH-like_sf"/>
</dbReference>
<dbReference type="GO" id="GO:0003676">
    <property type="term" value="F:nucleic acid binding"/>
    <property type="evidence" value="ECO:0007669"/>
    <property type="project" value="InterPro"/>
</dbReference>
<dbReference type="Proteomes" id="UP001234989">
    <property type="component" value="Chromosome 1"/>
</dbReference>
<reference evidence="1" key="1">
    <citation type="submission" date="2023-08" db="EMBL/GenBank/DDBJ databases">
        <title>A de novo genome assembly of Solanum verrucosum Schlechtendal, a Mexican diploid species geographically isolated from the other diploid A-genome species in potato relatives.</title>
        <authorList>
            <person name="Hosaka K."/>
        </authorList>
    </citation>
    <scope>NUCLEOTIDE SEQUENCE</scope>
    <source>
        <tissue evidence="1">Young leaves</tissue>
    </source>
</reference>
<evidence type="ECO:0008006" key="3">
    <source>
        <dbReference type="Google" id="ProtNLM"/>
    </source>
</evidence>
<proteinExistence type="predicted"/>
<dbReference type="PANTHER" id="PTHR45835:SF91">
    <property type="entry name" value="RETROTRANSPOSON, TY3-GYPSY SUBCLASS-LIKE PROTEIN"/>
    <property type="match status" value="1"/>
</dbReference>
<dbReference type="Gene3D" id="3.30.420.10">
    <property type="entry name" value="Ribonuclease H-like superfamily/Ribonuclease H"/>
    <property type="match status" value="1"/>
</dbReference>
<keyword evidence="2" id="KW-1185">Reference proteome</keyword>
<sequence>MNCDLREIYWWNEIKKDIMEFMAKCPNCQQVKVKHQKSKGLSQDISIPTWKWEDLNMDFIVGLRRTRRQHDSIWVIVDQMTKLAHFITVKVSYSAEEYATLYLKEMGLGTRVKINTTFHPQTNGQAKRTIQTFEDMLRVCVIDFKGLELVHEAMEKVWLIREWLKITQSQQKSFADVRRRDLEFEVNDWVYLKISPMKGVMRFGKKGKLSPRYLVEGATWEAEADMISRYPHLVPSVPTQARVVAIASIPLTKALTARGEGDGPWWSPSKCPTSRGLVPSHWSKDHDCQNGWWSLRRFVRTTIWGVASTGFFWVFFQTYDATAAPHFATGDLKSIPRLELEFATAAAAIGNLKSTVATAAAASSRLLLLLSLKKYREEEEEEFFLEKLGATFGKTKRFGHRIHELNSAFAKRRVPTLCVPKEGSGLT</sequence>
<evidence type="ECO:0000313" key="1">
    <source>
        <dbReference type="EMBL" id="WMV09223.1"/>
    </source>
</evidence>
<dbReference type="EMBL" id="CP133612">
    <property type="protein sequence ID" value="WMV09223.1"/>
    <property type="molecule type" value="Genomic_DNA"/>
</dbReference>
<name>A0AAF0PQF8_SOLVR</name>
<dbReference type="AlphaFoldDB" id="A0AAF0PQF8"/>
<dbReference type="InterPro" id="IPR036397">
    <property type="entry name" value="RNaseH_sf"/>
</dbReference>